<evidence type="ECO:0000256" key="5">
    <source>
        <dbReference type="ARBA" id="ARBA00023136"/>
    </source>
</evidence>
<dbReference type="PANTHER" id="PTHR21236:SF2">
    <property type="entry name" value="PROTEIN YIPF"/>
    <property type="match status" value="1"/>
</dbReference>
<comment type="subcellular location">
    <subcellularLocation>
        <location evidence="1">Membrane</location>
        <topology evidence="1">Multi-pass membrane protein</topology>
    </subcellularLocation>
</comment>
<accession>A0A7S4V3I5</accession>
<feature type="transmembrane region" description="Helical" evidence="7">
    <location>
        <begin position="322"/>
        <end position="342"/>
    </location>
</feature>
<evidence type="ECO:0000313" key="9">
    <source>
        <dbReference type="EMBL" id="CAE4587484.1"/>
    </source>
</evidence>
<dbReference type="Pfam" id="PF04893">
    <property type="entry name" value="Yip1"/>
    <property type="match status" value="1"/>
</dbReference>
<name>A0A7S4V3I5_9STRA</name>
<dbReference type="GO" id="GO:0048280">
    <property type="term" value="P:vesicle fusion with Golgi apparatus"/>
    <property type="evidence" value="ECO:0007669"/>
    <property type="project" value="TreeGrafter"/>
</dbReference>
<dbReference type="InterPro" id="IPR006977">
    <property type="entry name" value="Yip1_dom"/>
</dbReference>
<keyword evidence="5 7" id="KW-0472">Membrane</keyword>
<feature type="region of interest" description="Disordered" evidence="6">
    <location>
        <begin position="1"/>
        <end position="183"/>
    </location>
</feature>
<evidence type="ECO:0000259" key="8">
    <source>
        <dbReference type="Pfam" id="PF04893"/>
    </source>
</evidence>
<dbReference type="GO" id="GO:0006888">
    <property type="term" value="P:endoplasmic reticulum to Golgi vesicle-mediated transport"/>
    <property type="evidence" value="ECO:0007669"/>
    <property type="project" value="InterPro"/>
</dbReference>
<dbReference type="GO" id="GO:0005802">
    <property type="term" value="C:trans-Golgi network"/>
    <property type="evidence" value="ECO:0007669"/>
    <property type="project" value="TreeGrafter"/>
</dbReference>
<comment type="similarity">
    <text evidence="2">Belongs to the YIP1 family.</text>
</comment>
<keyword evidence="3 7" id="KW-0812">Transmembrane</keyword>
<dbReference type="AlphaFoldDB" id="A0A7S4V3I5"/>
<reference evidence="9" key="1">
    <citation type="submission" date="2021-01" db="EMBL/GenBank/DDBJ databases">
        <authorList>
            <person name="Corre E."/>
            <person name="Pelletier E."/>
            <person name="Niang G."/>
            <person name="Scheremetjew M."/>
            <person name="Finn R."/>
            <person name="Kale V."/>
            <person name="Holt S."/>
            <person name="Cochrane G."/>
            <person name="Meng A."/>
            <person name="Brown T."/>
            <person name="Cohen L."/>
        </authorList>
    </citation>
    <scope>NUCLEOTIDE SEQUENCE</scope>
    <source>
        <strain evidence="9">GSO104</strain>
    </source>
</reference>
<evidence type="ECO:0000256" key="4">
    <source>
        <dbReference type="ARBA" id="ARBA00022989"/>
    </source>
</evidence>
<evidence type="ECO:0000256" key="3">
    <source>
        <dbReference type="ARBA" id="ARBA00022692"/>
    </source>
</evidence>
<feature type="compositionally biased region" description="Low complexity" evidence="6">
    <location>
        <begin position="15"/>
        <end position="32"/>
    </location>
</feature>
<keyword evidence="4 7" id="KW-1133">Transmembrane helix</keyword>
<evidence type="ECO:0000256" key="1">
    <source>
        <dbReference type="ARBA" id="ARBA00004141"/>
    </source>
</evidence>
<gene>
    <name evidence="9" type="ORF">DBRI00130_LOCUS4666</name>
</gene>
<dbReference type="PANTHER" id="PTHR21236">
    <property type="entry name" value="GOLGI MEMBRANE PROTEIN YIP1"/>
    <property type="match status" value="1"/>
</dbReference>
<sequence>MTSDEDFFNSFGNTSPPTKAIAPKAIPAKAKAMPPPPPRGVGSGPPPPPRGGPPSGPPPARAASSRSGAAPPPPKTNTPNYYSGSSGASFYGSGSAASSAHPSSTNASAYPSSSTVPTAAPAPAGTASFYSTPSSSSYPTQSPAPAPAAPENDWYGVPSTTNAAPSTTNAFGTSSAPAASESDWYGVPSTTNAAPSAPADPSFFYSAPASAPAAPAPMNPASFLSGAINTSTTTSTTTTNAPSYNYSTSEEDYANEPPLMEELGINIPHIQTKLKAVVFPIGKHTSASIDQSLMQDADMAGPLAFALLLGGELLLSGKVHFGYIYGFGMSGCLAMSLILNLMSPNDAISVWTVMSVLGYALLPVNVLAGINTVLRVRKLGLLGIFLGCLTILWCTVSSTRLFEKGCGMRDQRYLVAYPVALLYSAFVMITIF</sequence>
<protein>
    <recommendedName>
        <fullName evidence="8">Yip1 domain-containing protein</fullName>
    </recommendedName>
</protein>
<feature type="compositionally biased region" description="Low complexity" evidence="6">
    <location>
        <begin position="77"/>
        <end position="141"/>
    </location>
</feature>
<dbReference type="EMBL" id="HBNS01005731">
    <property type="protein sequence ID" value="CAE4587484.1"/>
    <property type="molecule type" value="Transcribed_RNA"/>
</dbReference>
<evidence type="ECO:0000256" key="6">
    <source>
        <dbReference type="SAM" id="MobiDB-lite"/>
    </source>
</evidence>
<organism evidence="9">
    <name type="scientific">Ditylum brightwellii</name>
    <dbReference type="NCBI Taxonomy" id="49249"/>
    <lineage>
        <taxon>Eukaryota</taxon>
        <taxon>Sar</taxon>
        <taxon>Stramenopiles</taxon>
        <taxon>Ochrophyta</taxon>
        <taxon>Bacillariophyta</taxon>
        <taxon>Mediophyceae</taxon>
        <taxon>Lithodesmiophycidae</taxon>
        <taxon>Lithodesmiales</taxon>
        <taxon>Lithodesmiaceae</taxon>
        <taxon>Ditylum</taxon>
    </lineage>
</organism>
<feature type="domain" description="Yip1" evidence="8">
    <location>
        <begin position="293"/>
        <end position="428"/>
    </location>
</feature>
<evidence type="ECO:0000256" key="7">
    <source>
        <dbReference type="SAM" id="Phobius"/>
    </source>
</evidence>
<feature type="transmembrane region" description="Helical" evidence="7">
    <location>
        <begin position="348"/>
        <end position="367"/>
    </location>
</feature>
<feature type="transmembrane region" description="Helical" evidence="7">
    <location>
        <begin position="379"/>
        <end position="402"/>
    </location>
</feature>
<feature type="region of interest" description="Disordered" evidence="6">
    <location>
        <begin position="231"/>
        <end position="252"/>
    </location>
</feature>
<proteinExistence type="inferred from homology"/>
<evidence type="ECO:0000256" key="2">
    <source>
        <dbReference type="ARBA" id="ARBA00010596"/>
    </source>
</evidence>
<feature type="compositionally biased region" description="Low complexity" evidence="6">
    <location>
        <begin position="231"/>
        <end position="248"/>
    </location>
</feature>
<feature type="transmembrane region" description="Helical" evidence="7">
    <location>
        <begin position="414"/>
        <end position="431"/>
    </location>
</feature>
<dbReference type="GO" id="GO:0016020">
    <property type="term" value="C:membrane"/>
    <property type="evidence" value="ECO:0007669"/>
    <property type="project" value="UniProtKB-SubCell"/>
</dbReference>
<feature type="compositionally biased region" description="Low complexity" evidence="6">
    <location>
        <begin position="158"/>
        <end position="170"/>
    </location>
</feature>
<dbReference type="InterPro" id="IPR045231">
    <property type="entry name" value="Yip1/4-like"/>
</dbReference>
<feature type="compositionally biased region" description="Pro residues" evidence="6">
    <location>
        <begin position="33"/>
        <end position="60"/>
    </location>
</feature>